<dbReference type="SUPFAM" id="SSF53335">
    <property type="entry name" value="S-adenosyl-L-methionine-dependent methyltransferases"/>
    <property type="match status" value="1"/>
</dbReference>
<reference evidence="1 2" key="1">
    <citation type="submission" date="2016-10" db="EMBL/GenBank/DDBJ databases">
        <authorList>
            <person name="de Groot N.N."/>
        </authorList>
    </citation>
    <scope>NUCLEOTIDE SEQUENCE [LARGE SCALE GENOMIC DNA]</scope>
    <source>
        <strain evidence="1 2">DSM 21741</strain>
    </source>
</reference>
<dbReference type="Proteomes" id="UP000199092">
    <property type="component" value="Chromosome I"/>
</dbReference>
<dbReference type="AlphaFoldDB" id="A0A1H1LLP0"/>
<dbReference type="Gene3D" id="3.40.50.150">
    <property type="entry name" value="Vaccinia Virus protein VP39"/>
    <property type="match status" value="1"/>
</dbReference>
<keyword evidence="1" id="KW-0489">Methyltransferase</keyword>
<accession>A0A1H1LLP0</accession>
<sequence>MPLAFDEAAPSYDTMVARNPGYHAHLATAAEALLAAVPTPGPLRLVDLGCGSGASTRALVTAARQDGRAVAVTGVDASSGMLDEAREKSWPAGVRFEHGLAQDLAARRGEFGLAGAVDGVLAAYLFRNVTERDEVLRDVHDLLAPDGVLVVQEYSVAHSRAADLIWSLVCWLVVIPLSWLTSRQTRLYRYLWRSVRGFDAVQTFVDRLYGAGFVDVEVSTVPGWQRGILHTFRARRAGDR</sequence>
<keyword evidence="2" id="KW-1185">Reference proteome</keyword>
<name>A0A1H1LLP0_9ACTN</name>
<proteinExistence type="predicted"/>
<dbReference type="RefSeq" id="WP_197677161.1">
    <property type="nucleotide sequence ID" value="NZ_LT629749.1"/>
</dbReference>
<gene>
    <name evidence="1" type="ORF">SAMN04488543_0332</name>
</gene>
<dbReference type="CDD" id="cd02440">
    <property type="entry name" value="AdoMet_MTases"/>
    <property type="match status" value="1"/>
</dbReference>
<keyword evidence="1" id="KW-0808">Transferase</keyword>
<dbReference type="InterPro" id="IPR029063">
    <property type="entry name" value="SAM-dependent_MTases_sf"/>
</dbReference>
<dbReference type="GO" id="GO:0008168">
    <property type="term" value="F:methyltransferase activity"/>
    <property type="evidence" value="ECO:0007669"/>
    <property type="project" value="UniProtKB-KW"/>
</dbReference>
<evidence type="ECO:0000313" key="1">
    <source>
        <dbReference type="EMBL" id="SDR75270.1"/>
    </source>
</evidence>
<dbReference type="PANTHER" id="PTHR43861:SF1">
    <property type="entry name" value="TRANS-ACONITATE 2-METHYLTRANSFERASE"/>
    <property type="match status" value="1"/>
</dbReference>
<dbReference type="Pfam" id="PF01209">
    <property type="entry name" value="Ubie_methyltran"/>
    <property type="match status" value="1"/>
</dbReference>
<dbReference type="STRING" id="546871.SAMN04488543_0332"/>
<organism evidence="1 2">
    <name type="scientific">Friedmanniella luteola</name>
    <dbReference type="NCBI Taxonomy" id="546871"/>
    <lineage>
        <taxon>Bacteria</taxon>
        <taxon>Bacillati</taxon>
        <taxon>Actinomycetota</taxon>
        <taxon>Actinomycetes</taxon>
        <taxon>Propionibacteriales</taxon>
        <taxon>Nocardioidaceae</taxon>
        <taxon>Friedmanniella</taxon>
    </lineage>
</organism>
<protein>
    <submittedName>
        <fullName evidence="1">Ubiquinone/menaquinone biosynthesis C-methylase UbiE</fullName>
    </submittedName>
</protein>
<dbReference type="PANTHER" id="PTHR43861">
    <property type="entry name" value="TRANS-ACONITATE 2-METHYLTRANSFERASE-RELATED"/>
    <property type="match status" value="1"/>
</dbReference>
<dbReference type="EMBL" id="LT629749">
    <property type="protein sequence ID" value="SDR75270.1"/>
    <property type="molecule type" value="Genomic_DNA"/>
</dbReference>
<evidence type="ECO:0000313" key="2">
    <source>
        <dbReference type="Proteomes" id="UP000199092"/>
    </source>
</evidence>
<dbReference type="GO" id="GO:0032259">
    <property type="term" value="P:methylation"/>
    <property type="evidence" value="ECO:0007669"/>
    <property type="project" value="UniProtKB-KW"/>
</dbReference>
<keyword evidence="1" id="KW-0830">Ubiquinone</keyword>